<proteinExistence type="predicted"/>
<evidence type="ECO:0000256" key="3">
    <source>
        <dbReference type="SAM" id="MobiDB-lite"/>
    </source>
</evidence>
<keyword evidence="2" id="KW-0539">Nucleus</keyword>
<accession>A0ABM0ZT18</accession>
<dbReference type="PANTHER" id="PTHR31624:SF2">
    <property type="entry name" value="HUWE1-ASSOCIATED PROTEIN MODIFYING STRESS RESPONSES 2"/>
    <property type="match status" value="1"/>
</dbReference>
<dbReference type="InterPro" id="IPR040308">
    <property type="entry name" value="HAPR1"/>
</dbReference>
<comment type="subcellular location">
    <subcellularLocation>
        <location evidence="1">Nucleus</location>
    </subcellularLocation>
</comment>
<protein>
    <submittedName>
        <fullName evidence="5">UPF0472 protein C16orf72</fullName>
    </submittedName>
</protein>
<dbReference type="Pfam" id="PF15251">
    <property type="entry name" value="TAPR1-like"/>
    <property type="match status" value="1"/>
</dbReference>
<evidence type="ECO:0000313" key="4">
    <source>
        <dbReference type="Proteomes" id="UP000694863"/>
    </source>
</evidence>
<feature type="compositionally biased region" description="Low complexity" evidence="3">
    <location>
        <begin position="142"/>
        <end position="161"/>
    </location>
</feature>
<feature type="compositionally biased region" description="Low complexity" evidence="3">
    <location>
        <begin position="19"/>
        <end position="37"/>
    </location>
</feature>
<feature type="region of interest" description="Disordered" evidence="3">
    <location>
        <begin position="233"/>
        <end position="271"/>
    </location>
</feature>
<dbReference type="PANTHER" id="PTHR31624">
    <property type="entry name" value="UPF0472 PROTEIN C16ORF72"/>
    <property type="match status" value="1"/>
</dbReference>
<feature type="region of interest" description="Disordered" evidence="3">
    <location>
        <begin position="142"/>
        <end position="168"/>
    </location>
</feature>
<evidence type="ECO:0000256" key="1">
    <source>
        <dbReference type="ARBA" id="ARBA00004123"/>
    </source>
</evidence>
<reference evidence="5" key="1">
    <citation type="submission" date="2025-08" db="UniProtKB">
        <authorList>
            <consortium name="RefSeq"/>
        </authorList>
    </citation>
    <scope>IDENTIFICATION</scope>
</reference>
<evidence type="ECO:0000313" key="5">
    <source>
        <dbReference type="RefSeq" id="XP_012862864.1"/>
    </source>
</evidence>
<name>A0ABM0ZT18_ECHTE</name>
<organism evidence="4 5">
    <name type="scientific">Echinops telfairi</name>
    <name type="common">Lesser hedgehog tenrec</name>
    <dbReference type="NCBI Taxonomy" id="9371"/>
    <lineage>
        <taxon>Eukaryota</taxon>
        <taxon>Metazoa</taxon>
        <taxon>Chordata</taxon>
        <taxon>Craniata</taxon>
        <taxon>Vertebrata</taxon>
        <taxon>Euteleostomi</taxon>
        <taxon>Mammalia</taxon>
        <taxon>Eutheria</taxon>
        <taxon>Afrotheria</taxon>
        <taxon>Tenrecidae</taxon>
        <taxon>Tenrecinae</taxon>
        <taxon>Echinops</taxon>
    </lineage>
</organism>
<feature type="region of interest" description="Disordered" evidence="3">
    <location>
        <begin position="194"/>
        <end position="213"/>
    </location>
</feature>
<dbReference type="GeneID" id="101663557"/>
<gene>
    <name evidence="5" type="primary">LOC101663557</name>
</gene>
<sequence length="271" mass="28070">MRAGVQGNHESIAKSALSGQAPPAAEQQEAAAAQATGLQQEQQRQLWHHFQKSATAVAQLYQEPGWQVEAGVSPWDPFQHAAVAVTSLYKASGDAQRQSFDLGVQVGRQRRVGDVLAWAQNGRSLIRREDLIGFLCGKGPATPAAPRAPRPAAKPAVTAAVGGPGQAASSPALVDLQPFHEAIALHGFDRTLAAAAPSPQPRNSDPGGDGYGGGSAAACRKITFLDGHALNPANAEEVDAGPGGAGIRKRPSSPGAQALTDLPSPKRNRMT</sequence>
<dbReference type="RefSeq" id="XP_012862864.1">
    <property type="nucleotide sequence ID" value="XM_013007410.2"/>
</dbReference>
<evidence type="ECO:0000256" key="2">
    <source>
        <dbReference type="ARBA" id="ARBA00023242"/>
    </source>
</evidence>
<dbReference type="Proteomes" id="UP000694863">
    <property type="component" value="Unplaced"/>
</dbReference>
<feature type="region of interest" description="Disordered" evidence="3">
    <location>
        <begin position="1"/>
        <end position="37"/>
    </location>
</feature>
<keyword evidence="4" id="KW-1185">Reference proteome</keyword>
<dbReference type="InterPro" id="IPR029196">
    <property type="entry name" value="HAPSTR1-like"/>
</dbReference>